<protein>
    <submittedName>
        <fullName evidence="2">Uncharacterized protein</fullName>
    </submittedName>
</protein>
<accession>A0A0D9XP16</accession>
<dbReference type="EnsemblPlants" id="LPERR11G02530.1">
    <property type="protein sequence ID" value="LPERR11G02530.1"/>
    <property type="gene ID" value="LPERR11G02530"/>
</dbReference>
<evidence type="ECO:0000313" key="3">
    <source>
        <dbReference type="Proteomes" id="UP000032180"/>
    </source>
</evidence>
<reference evidence="3" key="2">
    <citation type="submission" date="2013-12" db="EMBL/GenBank/DDBJ databases">
        <authorList>
            <person name="Yu Y."/>
            <person name="Lee S."/>
            <person name="de Baynast K."/>
            <person name="Wissotski M."/>
            <person name="Liu L."/>
            <person name="Talag J."/>
            <person name="Goicoechea J."/>
            <person name="Angelova A."/>
            <person name="Jetty R."/>
            <person name="Kudrna D."/>
            <person name="Golser W."/>
            <person name="Rivera L."/>
            <person name="Zhang J."/>
            <person name="Wing R."/>
        </authorList>
    </citation>
    <scope>NUCLEOTIDE SEQUENCE</scope>
</reference>
<keyword evidence="3" id="KW-1185">Reference proteome</keyword>
<feature type="region of interest" description="Disordered" evidence="1">
    <location>
        <begin position="1"/>
        <end position="26"/>
    </location>
</feature>
<evidence type="ECO:0000256" key="1">
    <source>
        <dbReference type="SAM" id="MobiDB-lite"/>
    </source>
</evidence>
<reference evidence="2 3" key="1">
    <citation type="submission" date="2012-08" db="EMBL/GenBank/DDBJ databases">
        <title>Oryza genome evolution.</title>
        <authorList>
            <person name="Wing R.A."/>
        </authorList>
    </citation>
    <scope>NUCLEOTIDE SEQUENCE</scope>
</reference>
<proteinExistence type="predicted"/>
<reference evidence="2" key="3">
    <citation type="submission" date="2015-04" db="UniProtKB">
        <authorList>
            <consortium name="EnsemblPlants"/>
        </authorList>
    </citation>
    <scope>IDENTIFICATION</scope>
</reference>
<dbReference type="Gramene" id="LPERR11G02530.1">
    <property type="protein sequence ID" value="LPERR11G02530.1"/>
    <property type="gene ID" value="LPERR11G02530"/>
</dbReference>
<name>A0A0D9XP16_9ORYZ</name>
<dbReference type="AlphaFoldDB" id="A0A0D9XP16"/>
<organism evidence="2 3">
    <name type="scientific">Leersia perrieri</name>
    <dbReference type="NCBI Taxonomy" id="77586"/>
    <lineage>
        <taxon>Eukaryota</taxon>
        <taxon>Viridiplantae</taxon>
        <taxon>Streptophyta</taxon>
        <taxon>Embryophyta</taxon>
        <taxon>Tracheophyta</taxon>
        <taxon>Spermatophyta</taxon>
        <taxon>Magnoliopsida</taxon>
        <taxon>Liliopsida</taxon>
        <taxon>Poales</taxon>
        <taxon>Poaceae</taxon>
        <taxon>BOP clade</taxon>
        <taxon>Oryzoideae</taxon>
        <taxon>Oryzeae</taxon>
        <taxon>Oryzinae</taxon>
        <taxon>Leersia</taxon>
    </lineage>
</organism>
<sequence length="87" mass="9931">MRRRPDPIDTLLQPAASDPLRHDPTAAPSTWIVRSLAAAARRLRTYVRVPRPLHPSEISYRLHSPPSCNFVLYFYMQVPHTPLSSTL</sequence>
<dbReference type="HOGENOM" id="CLU_2486608_0_0_1"/>
<evidence type="ECO:0000313" key="2">
    <source>
        <dbReference type="EnsemblPlants" id="LPERR11G02530.1"/>
    </source>
</evidence>
<dbReference type="Proteomes" id="UP000032180">
    <property type="component" value="Chromosome 11"/>
</dbReference>